<dbReference type="Gene3D" id="3.30.160.60">
    <property type="entry name" value="Classic Zinc Finger"/>
    <property type="match status" value="2"/>
</dbReference>
<evidence type="ECO:0000259" key="7">
    <source>
        <dbReference type="PROSITE" id="PS50157"/>
    </source>
</evidence>
<keyword evidence="1" id="KW-0479">Metal-binding</keyword>
<dbReference type="Pfam" id="PF00096">
    <property type="entry name" value="zf-C2H2"/>
    <property type="match status" value="1"/>
</dbReference>
<dbReference type="Proteomes" id="UP000815677">
    <property type="component" value="Unassembled WGS sequence"/>
</dbReference>
<keyword evidence="3 5" id="KW-0863">Zinc-finger</keyword>
<feature type="compositionally biased region" description="Low complexity" evidence="6">
    <location>
        <begin position="8"/>
        <end position="33"/>
    </location>
</feature>
<sequence length="495" mass="53176">MASSFRGTTTTDPDTESTTAATKSRTSARSRASSSRDHQCSYCPKIFSTSGHLSRHVRVHTGEMNYSCSFPGCTTRCSRKDNLRQHYRLHFDIRDPEELKRQAPNKKRRKTRVQRVSSSLDGTILSPGGAPMVGMETRMRVSGQPTLAASESPPMPTLTLGPQPTSPGSTSPSGSPQSSASSLSSPEIQLQPLPITQHAHSQSLSPPPPVDIPSYPDPVSGIPLVPMTKREFDEDASDVLLRLSGRERQYPYSSTGIQGGRAPSFVSPTSSISSPDSGYNFSSPSSASSSGSPYYHYPPPLTSQARMSDFQPAPSPWDRPDIRTASGPQQHWDTSLSPHGSTPYPQPTHTHSESASHPSANGALHSSHHTTHTRPASIESGGTLYRPHAPALSLPILPPLLVYAQDEPERFHLAQQARYSTSPSPIHHGDPYAPAHVQRHTPPDVPLLLAPVAIRRDSSQSSGNDTSRRGSAPSTSSSSIASALGSHGPPYNSSY</sequence>
<dbReference type="SUPFAM" id="SSF57667">
    <property type="entry name" value="beta-beta-alpha zinc fingers"/>
    <property type="match status" value="1"/>
</dbReference>
<evidence type="ECO:0000256" key="5">
    <source>
        <dbReference type="PROSITE-ProRule" id="PRU00042"/>
    </source>
</evidence>
<organism evidence="8 9">
    <name type="scientific">Mycena chlorophos</name>
    <name type="common">Agaric fungus</name>
    <name type="synonym">Agaricus chlorophos</name>
    <dbReference type="NCBI Taxonomy" id="658473"/>
    <lineage>
        <taxon>Eukaryota</taxon>
        <taxon>Fungi</taxon>
        <taxon>Dikarya</taxon>
        <taxon>Basidiomycota</taxon>
        <taxon>Agaricomycotina</taxon>
        <taxon>Agaricomycetes</taxon>
        <taxon>Agaricomycetidae</taxon>
        <taxon>Agaricales</taxon>
        <taxon>Marasmiineae</taxon>
        <taxon>Mycenaceae</taxon>
        <taxon>Mycena</taxon>
    </lineage>
</organism>
<feature type="compositionally biased region" description="Polar residues" evidence="6">
    <location>
        <begin position="326"/>
        <end position="340"/>
    </location>
</feature>
<dbReference type="PANTHER" id="PTHR14003">
    <property type="entry name" value="TRANSCRIPTIONAL REPRESSOR PROTEIN YY"/>
    <property type="match status" value="1"/>
</dbReference>
<name>A0ABQ0LAQ8_MYCCL</name>
<keyword evidence="9" id="KW-1185">Reference proteome</keyword>
<feature type="compositionally biased region" description="Low complexity" evidence="6">
    <location>
        <begin position="159"/>
        <end position="186"/>
    </location>
</feature>
<feature type="compositionally biased region" description="Low complexity" evidence="6">
    <location>
        <begin position="469"/>
        <end position="486"/>
    </location>
</feature>
<feature type="region of interest" description="Disordered" evidence="6">
    <location>
        <begin position="97"/>
        <end position="222"/>
    </location>
</feature>
<dbReference type="PANTHER" id="PTHR14003:SF19">
    <property type="entry name" value="YY2 TRANSCRIPTION FACTOR"/>
    <property type="match status" value="1"/>
</dbReference>
<feature type="compositionally biased region" description="Low complexity" evidence="6">
    <location>
        <begin position="263"/>
        <end position="295"/>
    </location>
</feature>
<evidence type="ECO:0000256" key="2">
    <source>
        <dbReference type="ARBA" id="ARBA00022737"/>
    </source>
</evidence>
<feature type="region of interest" description="Disordered" evidence="6">
    <location>
        <begin position="1"/>
        <end position="35"/>
    </location>
</feature>
<proteinExistence type="predicted"/>
<reference evidence="8" key="1">
    <citation type="submission" date="2014-09" db="EMBL/GenBank/DDBJ databases">
        <title>Genome sequence of the luminous mushroom Mycena chlorophos for searching fungal bioluminescence genes.</title>
        <authorList>
            <person name="Tanaka Y."/>
            <person name="Kasuga D."/>
            <person name="Oba Y."/>
            <person name="Hase S."/>
            <person name="Sato K."/>
            <person name="Oba Y."/>
            <person name="Sakakibara Y."/>
        </authorList>
    </citation>
    <scope>NUCLEOTIDE SEQUENCE</scope>
</reference>
<evidence type="ECO:0000256" key="3">
    <source>
        <dbReference type="ARBA" id="ARBA00022771"/>
    </source>
</evidence>
<evidence type="ECO:0000256" key="1">
    <source>
        <dbReference type="ARBA" id="ARBA00022723"/>
    </source>
</evidence>
<feature type="compositionally biased region" description="Polar residues" evidence="6">
    <location>
        <begin position="347"/>
        <end position="359"/>
    </location>
</feature>
<feature type="domain" description="C2H2-type" evidence="7">
    <location>
        <begin position="38"/>
        <end position="65"/>
    </location>
</feature>
<evidence type="ECO:0000256" key="6">
    <source>
        <dbReference type="SAM" id="MobiDB-lite"/>
    </source>
</evidence>
<dbReference type="InterPro" id="IPR036236">
    <property type="entry name" value="Znf_C2H2_sf"/>
</dbReference>
<dbReference type="PROSITE" id="PS00028">
    <property type="entry name" value="ZINC_FINGER_C2H2_1"/>
    <property type="match status" value="2"/>
</dbReference>
<feature type="compositionally biased region" description="Basic residues" evidence="6">
    <location>
        <begin position="103"/>
        <end position="113"/>
    </location>
</feature>
<dbReference type="InterPro" id="IPR013087">
    <property type="entry name" value="Znf_C2H2_type"/>
</dbReference>
<dbReference type="EMBL" id="DF843845">
    <property type="protein sequence ID" value="GAT47632.1"/>
    <property type="molecule type" value="Genomic_DNA"/>
</dbReference>
<feature type="domain" description="C2H2-type" evidence="7">
    <location>
        <begin position="66"/>
        <end position="95"/>
    </location>
</feature>
<protein>
    <recommendedName>
        <fullName evidence="7">C2H2-type domain-containing protein</fullName>
    </recommendedName>
</protein>
<feature type="region of interest" description="Disordered" evidence="6">
    <location>
        <begin position="416"/>
        <end position="495"/>
    </location>
</feature>
<dbReference type="PROSITE" id="PS50157">
    <property type="entry name" value="ZINC_FINGER_C2H2_2"/>
    <property type="match status" value="2"/>
</dbReference>
<keyword evidence="2" id="KW-0677">Repeat</keyword>
<keyword evidence="4" id="KW-0862">Zinc</keyword>
<accession>A0ABQ0LAQ8</accession>
<evidence type="ECO:0000313" key="9">
    <source>
        <dbReference type="Proteomes" id="UP000815677"/>
    </source>
</evidence>
<dbReference type="SMART" id="SM00355">
    <property type="entry name" value="ZnF_C2H2"/>
    <property type="match status" value="2"/>
</dbReference>
<feature type="region of interest" description="Disordered" evidence="6">
    <location>
        <begin position="243"/>
        <end position="384"/>
    </location>
</feature>
<gene>
    <name evidence="8" type="ORF">MCHLO_05087</name>
</gene>
<evidence type="ECO:0000313" key="8">
    <source>
        <dbReference type="EMBL" id="GAT47632.1"/>
    </source>
</evidence>
<evidence type="ECO:0000256" key="4">
    <source>
        <dbReference type="ARBA" id="ARBA00022833"/>
    </source>
</evidence>